<sequence length="181" mass="20048">MPKLYIVRHGHPESGWSQDPDPGLSEVGQAQAAEAAKVLANYAYQQVVSSPMARAIQTARVSASELDIQTEQAIREIPSYWVPSSQRQSWLDNTLRSTWDSVEPEIKVWRESLTNWATSLEKDTLAFSHFVVINALIATATGAENVVNALPDHCAIAEFEIIDGQLHFLSIDKELDSSVMV</sequence>
<organism evidence="1 2">
    <name type="scientific">Umboniibacter marinipuniceus</name>
    <dbReference type="NCBI Taxonomy" id="569599"/>
    <lineage>
        <taxon>Bacteria</taxon>
        <taxon>Pseudomonadati</taxon>
        <taxon>Pseudomonadota</taxon>
        <taxon>Gammaproteobacteria</taxon>
        <taxon>Cellvibrionales</taxon>
        <taxon>Cellvibrionaceae</taxon>
        <taxon>Umboniibacter</taxon>
    </lineage>
</organism>
<gene>
    <name evidence="1" type="ORF">DFR27_1911</name>
</gene>
<dbReference type="AlphaFoldDB" id="A0A3M0A3W9"/>
<name>A0A3M0A3W9_9GAMM</name>
<dbReference type="CDD" id="cd07067">
    <property type="entry name" value="HP_PGM_like"/>
    <property type="match status" value="1"/>
</dbReference>
<dbReference type="InterPro" id="IPR029033">
    <property type="entry name" value="His_PPase_superfam"/>
</dbReference>
<dbReference type="PANTHER" id="PTHR48100:SF1">
    <property type="entry name" value="HISTIDINE PHOSPHATASE FAMILY PROTEIN-RELATED"/>
    <property type="match status" value="1"/>
</dbReference>
<dbReference type="SUPFAM" id="SSF53254">
    <property type="entry name" value="Phosphoglycerate mutase-like"/>
    <property type="match status" value="1"/>
</dbReference>
<proteinExistence type="predicted"/>
<dbReference type="PANTHER" id="PTHR48100">
    <property type="entry name" value="BROAD-SPECIFICITY PHOSPHATASE YOR283W-RELATED"/>
    <property type="match status" value="1"/>
</dbReference>
<dbReference type="EMBL" id="REFJ01000004">
    <property type="protein sequence ID" value="RMA79470.1"/>
    <property type="molecule type" value="Genomic_DNA"/>
</dbReference>
<protein>
    <submittedName>
        <fullName evidence="1">Broad specificity phosphatase PhoE</fullName>
    </submittedName>
</protein>
<dbReference type="GO" id="GO:0016791">
    <property type="term" value="F:phosphatase activity"/>
    <property type="evidence" value="ECO:0007669"/>
    <property type="project" value="TreeGrafter"/>
</dbReference>
<dbReference type="GO" id="GO:0005737">
    <property type="term" value="C:cytoplasm"/>
    <property type="evidence" value="ECO:0007669"/>
    <property type="project" value="TreeGrafter"/>
</dbReference>
<dbReference type="Proteomes" id="UP000267187">
    <property type="component" value="Unassembled WGS sequence"/>
</dbReference>
<evidence type="ECO:0000313" key="1">
    <source>
        <dbReference type="EMBL" id="RMA79470.1"/>
    </source>
</evidence>
<dbReference type="InterPro" id="IPR013078">
    <property type="entry name" value="His_Pase_superF_clade-1"/>
</dbReference>
<dbReference type="RefSeq" id="WP_170150832.1">
    <property type="nucleotide sequence ID" value="NZ_REFJ01000004.1"/>
</dbReference>
<keyword evidence="2" id="KW-1185">Reference proteome</keyword>
<dbReference type="InterPro" id="IPR050275">
    <property type="entry name" value="PGM_Phosphatase"/>
</dbReference>
<comment type="caution">
    <text evidence="1">The sequence shown here is derived from an EMBL/GenBank/DDBJ whole genome shotgun (WGS) entry which is preliminary data.</text>
</comment>
<dbReference type="SMART" id="SM00855">
    <property type="entry name" value="PGAM"/>
    <property type="match status" value="1"/>
</dbReference>
<accession>A0A3M0A3W9</accession>
<reference evidence="1 2" key="1">
    <citation type="submission" date="2018-10" db="EMBL/GenBank/DDBJ databases">
        <title>Genomic Encyclopedia of Type Strains, Phase IV (KMG-IV): sequencing the most valuable type-strain genomes for metagenomic binning, comparative biology and taxonomic classification.</title>
        <authorList>
            <person name="Goeker M."/>
        </authorList>
    </citation>
    <scope>NUCLEOTIDE SEQUENCE [LARGE SCALE GENOMIC DNA]</scope>
    <source>
        <strain evidence="1 2">DSM 25080</strain>
    </source>
</reference>
<dbReference type="Pfam" id="PF00300">
    <property type="entry name" value="His_Phos_1"/>
    <property type="match status" value="1"/>
</dbReference>
<evidence type="ECO:0000313" key="2">
    <source>
        <dbReference type="Proteomes" id="UP000267187"/>
    </source>
</evidence>
<dbReference type="Gene3D" id="3.40.50.1240">
    <property type="entry name" value="Phosphoglycerate mutase-like"/>
    <property type="match status" value="1"/>
</dbReference>